<protein>
    <submittedName>
        <fullName evidence="1">Uncharacterized protein</fullName>
    </submittedName>
</protein>
<dbReference type="AlphaFoldDB" id="A0A5B7FI75"/>
<accession>A0A5B7FI75</accession>
<dbReference type="Proteomes" id="UP000324222">
    <property type="component" value="Unassembled WGS sequence"/>
</dbReference>
<sequence length="72" mass="8032">MRQNTQSVAVVVKAAMELTEGGRERANSLGHSDFEIENQYSIINPACILDESQNCYILITTTQHTGRSEMMV</sequence>
<gene>
    <name evidence="1" type="ORF">E2C01_037818</name>
</gene>
<proteinExistence type="predicted"/>
<reference evidence="1 2" key="1">
    <citation type="submission" date="2019-05" db="EMBL/GenBank/DDBJ databases">
        <title>Another draft genome of Portunus trituberculatus and its Hox gene families provides insights of decapod evolution.</title>
        <authorList>
            <person name="Jeong J.-H."/>
            <person name="Song I."/>
            <person name="Kim S."/>
            <person name="Choi T."/>
            <person name="Kim D."/>
            <person name="Ryu S."/>
            <person name="Kim W."/>
        </authorList>
    </citation>
    <scope>NUCLEOTIDE SEQUENCE [LARGE SCALE GENOMIC DNA]</scope>
    <source>
        <tissue evidence="1">Muscle</tissue>
    </source>
</reference>
<name>A0A5B7FI75_PORTR</name>
<evidence type="ECO:0000313" key="1">
    <source>
        <dbReference type="EMBL" id="MPC44154.1"/>
    </source>
</evidence>
<evidence type="ECO:0000313" key="2">
    <source>
        <dbReference type="Proteomes" id="UP000324222"/>
    </source>
</evidence>
<organism evidence="1 2">
    <name type="scientific">Portunus trituberculatus</name>
    <name type="common">Swimming crab</name>
    <name type="synonym">Neptunus trituberculatus</name>
    <dbReference type="NCBI Taxonomy" id="210409"/>
    <lineage>
        <taxon>Eukaryota</taxon>
        <taxon>Metazoa</taxon>
        <taxon>Ecdysozoa</taxon>
        <taxon>Arthropoda</taxon>
        <taxon>Crustacea</taxon>
        <taxon>Multicrustacea</taxon>
        <taxon>Malacostraca</taxon>
        <taxon>Eumalacostraca</taxon>
        <taxon>Eucarida</taxon>
        <taxon>Decapoda</taxon>
        <taxon>Pleocyemata</taxon>
        <taxon>Brachyura</taxon>
        <taxon>Eubrachyura</taxon>
        <taxon>Portunoidea</taxon>
        <taxon>Portunidae</taxon>
        <taxon>Portuninae</taxon>
        <taxon>Portunus</taxon>
    </lineage>
</organism>
<dbReference type="EMBL" id="VSRR010006150">
    <property type="protein sequence ID" value="MPC44154.1"/>
    <property type="molecule type" value="Genomic_DNA"/>
</dbReference>
<keyword evidence="2" id="KW-1185">Reference proteome</keyword>
<comment type="caution">
    <text evidence="1">The sequence shown here is derived from an EMBL/GenBank/DDBJ whole genome shotgun (WGS) entry which is preliminary data.</text>
</comment>